<feature type="transmembrane region" description="Helical" evidence="7">
    <location>
        <begin position="144"/>
        <end position="164"/>
    </location>
</feature>
<feature type="transmembrane region" description="Helical" evidence="7">
    <location>
        <begin position="342"/>
        <end position="360"/>
    </location>
</feature>
<feature type="transmembrane region" description="Helical" evidence="7">
    <location>
        <begin position="315"/>
        <end position="336"/>
    </location>
</feature>
<accession>A0ABR2UD83</accession>
<comment type="caution">
    <text evidence="8">The sequence shown here is derived from an EMBL/GenBank/DDBJ whole genome shotgun (WGS) entry which is preliminary data.</text>
</comment>
<dbReference type="SUPFAM" id="SSF103481">
    <property type="entry name" value="Multidrug resistance efflux transporter EmrE"/>
    <property type="match status" value="1"/>
</dbReference>
<keyword evidence="5 7" id="KW-1133">Transmembrane helix</keyword>
<sequence>MAEAQQLQALHMEEAKASNSRMGAIGQGSDIGPQHQSSTMKWLRMALYTIVGLSATASAALLTRLYYEKGGTSKWVGTLVQVVGFPILLPYYFIPHRKAMTPKPNSTTAAAVEAPPIRLLVCAYVYLGLLMAGNGYLYSVGFEYLPVSTVALISASQLAFNAFFSYFLNAQKFTPLIVNSLFLLTISSVLLVTNSSSERPAGVSARNYVIGIVCTLLATAINGLFLASQQMVIRKVLKRQTVRVIIDLVMYQSLVASILTFIGFLASGEWKGLKREMEGYALGKAAYINTLVWTAVGWQVSISCIIAIVFESSALFANVVGALGVPIAPIAAMIVFHDKMNGIKGISMALALWGFLSYVYQQYLDERQSNAETKKGPTFGV</sequence>
<feature type="transmembrane region" description="Helical" evidence="7">
    <location>
        <begin position="73"/>
        <end position="94"/>
    </location>
</feature>
<organism evidence="8 9">
    <name type="scientific">Hibiscus sabdariffa</name>
    <name type="common">roselle</name>
    <dbReference type="NCBI Taxonomy" id="183260"/>
    <lineage>
        <taxon>Eukaryota</taxon>
        <taxon>Viridiplantae</taxon>
        <taxon>Streptophyta</taxon>
        <taxon>Embryophyta</taxon>
        <taxon>Tracheophyta</taxon>
        <taxon>Spermatophyta</taxon>
        <taxon>Magnoliopsida</taxon>
        <taxon>eudicotyledons</taxon>
        <taxon>Gunneridae</taxon>
        <taxon>Pentapetalae</taxon>
        <taxon>rosids</taxon>
        <taxon>malvids</taxon>
        <taxon>Malvales</taxon>
        <taxon>Malvaceae</taxon>
        <taxon>Malvoideae</taxon>
        <taxon>Hibiscus</taxon>
    </lineage>
</organism>
<evidence type="ECO:0000256" key="1">
    <source>
        <dbReference type="ARBA" id="ARBA00004141"/>
    </source>
</evidence>
<evidence type="ECO:0000313" key="9">
    <source>
        <dbReference type="Proteomes" id="UP001396334"/>
    </source>
</evidence>
<dbReference type="Proteomes" id="UP001396334">
    <property type="component" value="Unassembled WGS sequence"/>
</dbReference>
<dbReference type="InterPro" id="IPR030182">
    <property type="entry name" value="PUP_plant"/>
</dbReference>
<evidence type="ECO:0000313" key="8">
    <source>
        <dbReference type="EMBL" id="KAK9047652.1"/>
    </source>
</evidence>
<comment type="subcellular location">
    <subcellularLocation>
        <location evidence="1 7">Membrane</location>
        <topology evidence="1 7">Multi-pass membrane protein</topology>
    </subcellularLocation>
</comment>
<feature type="transmembrane region" description="Helical" evidence="7">
    <location>
        <begin position="115"/>
        <end position="138"/>
    </location>
</feature>
<feature type="transmembrane region" description="Helical" evidence="7">
    <location>
        <begin position="248"/>
        <end position="266"/>
    </location>
</feature>
<keyword evidence="4 7" id="KW-0812">Transmembrane</keyword>
<dbReference type="PANTHER" id="PTHR31376:SF50">
    <property type="entry name" value="PURINE PERMEASE-RELATED"/>
    <property type="match status" value="1"/>
</dbReference>
<feature type="transmembrane region" description="Helical" evidence="7">
    <location>
        <begin position="208"/>
        <end position="227"/>
    </location>
</feature>
<feature type="transmembrane region" description="Helical" evidence="7">
    <location>
        <begin position="176"/>
        <end position="196"/>
    </location>
</feature>
<dbReference type="InterPro" id="IPR037185">
    <property type="entry name" value="EmrE-like"/>
</dbReference>
<feature type="transmembrane region" description="Helical" evidence="7">
    <location>
        <begin position="45"/>
        <end position="67"/>
    </location>
</feature>
<evidence type="ECO:0000256" key="2">
    <source>
        <dbReference type="ARBA" id="ARBA00006213"/>
    </source>
</evidence>
<dbReference type="PANTHER" id="PTHR31376">
    <property type="entry name" value="OS09G0467300 PROTEIN-RELATED"/>
    <property type="match status" value="1"/>
</dbReference>
<keyword evidence="6 7" id="KW-0472">Membrane</keyword>
<evidence type="ECO:0000256" key="5">
    <source>
        <dbReference type="ARBA" id="ARBA00022989"/>
    </source>
</evidence>
<evidence type="ECO:0000256" key="7">
    <source>
        <dbReference type="RuleBase" id="RU368015"/>
    </source>
</evidence>
<evidence type="ECO:0000256" key="3">
    <source>
        <dbReference type="ARBA" id="ARBA00022448"/>
    </source>
</evidence>
<comment type="similarity">
    <text evidence="2 7">Belongs to the purine permeases (TC 2.A.7.14) family.</text>
</comment>
<proteinExistence type="inferred from homology"/>
<feature type="transmembrane region" description="Helical" evidence="7">
    <location>
        <begin position="286"/>
        <end position="308"/>
    </location>
</feature>
<protein>
    <recommendedName>
        <fullName evidence="7">Probable purine permease</fullName>
    </recommendedName>
</protein>
<reference evidence="8 9" key="1">
    <citation type="journal article" date="2024" name="G3 (Bethesda)">
        <title>Genome assembly of Hibiscus sabdariffa L. provides insights into metabolisms of medicinal natural products.</title>
        <authorList>
            <person name="Kim T."/>
        </authorList>
    </citation>
    <scope>NUCLEOTIDE SEQUENCE [LARGE SCALE GENOMIC DNA]</scope>
    <source>
        <strain evidence="8">TK-2024</strain>
        <tissue evidence="8">Old leaves</tissue>
    </source>
</reference>
<keyword evidence="3 7" id="KW-0813">Transport</keyword>
<dbReference type="Pfam" id="PF16913">
    <property type="entry name" value="PUNUT"/>
    <property type="match status" value="1"/>
</dbReference>
<dbReference type="EMBL" id="JBBPBN010000001">
    <property type="protein sequence ID" value="KAK9047652.1"/>
    <property type="molecule type" value="Genomic_DNA"/>
</dbReference>
<gene>
    <name evidence="8" type="ORF">V6N11_053491</name>
</gene>
<name>A0ABR2UD83_9ROSI</name>
<evidence type="ECO:0000256" key="4">
    <source>
        <dbReference type="ARBA" id="ARBA00022692"/>
    </source>
</evidence>
<keyword evidence="9" id="KW-1185">Reference proteome</keyword>
<evidence type="ECO:0000256" key="6">
    <source>
        <dbReference type="ARBA" id="ARBA00023136"/>
    </source>
</evidence>